<dbReference type="RefSeq" id="WP_311400701.1">
    <property type="nucleotide sequence ID" value="NZ_JAVRBG010000003.1"/>
</dbReference>
<sequence>MKYISTFFCFFIAATTFAQLTVKPTNTQDSDNYVYVDGTVLFVKQQTNLIKNNDTLKASLYLRNEAQLIQATDATSNNTGNGVMSVFQEGTSDNFEYNYWSSPVGIPVAQPGNAAFGAGSLKVPQDRLISTSITDMNYNGDDGTASPFKIAKKWINTYVIDINDYANWTQVQFERTINAGEGFTMKGTSGTDPTTVHGVQNNPGSAQRYDFRGRPHNGSVTPTLLAPNDIALVGNPYPSALDLNYFLLENSGSGTLTTACNVSGIPIIKKNSTSGIAYFWDMDKTVDSHNLNEYNGGYGAYSPNNDCSGMGTYVPPTFFRYNDNGEIVNSGNQQAEGDTQYRRFLPIAQGFFVKAPAMTGAEILSVSFSNRHRVFVKEGVANQSYFDRPTSESYLAINENLVISNNVLPKLRLNIAFDDLYTRQLALAFNDNASPAIEPAMDAINLDGISSDAGFLHQGDSYIIDTRPFDIEDRLPLYLNLSSQRDLSFRINNFENFDTENVYIYDKQTEEYHSVKDTYFYISLPAGDYSDRFELTFKNTNEDLEVSEEIASSFDVFQNNTNAQLSISNPLQIDLNSIEVFDMTGKRILSSMNLNTQSQYTYPTSKFAQGVYVVRITTKDNISTTKKISIFKGR</sequence>
<evidence type="ECO:0000313" key="4">
    <source>
        <dbReference type="EMBL" id="MDT0293745.1"/>
    </source>
</evidence>
<feature type="domain" description="Secretion system C-terminal sorting" evidence="3">
    <location>
        <begin position="561"/>
        <end position="630"/>
    </location>
</feature>
<keyword evidence="5" id="KW-1185">Reference proteome</keyword>
<dbReference type="Pfam" id="PF18962">
    <property type="entry name" value="Por_Secre_tail"/>
    <property type="match status" value="1"/>
</dbReference>
<accession>A0ABU2KGB2</accession>
<evidence type="ECO:0000313" key="5">
    <source>
        <dbReference type="Proteomes" id="UP001182991"/>
    </source>
</evidence>
<reference evidence="5" key="1">
    <citation type="submission" date="2023-07" db="EMBL/GenBank/DDBJ databases">
        <title>Isolating and identifying novel microbial strains from the Mariana Trench.</title>
        <authorList>
            <person name="Fu H."/>
        </authorList>
    </citation>
    <scope>NUCLEOTIDE SEQUENCE [LARGE SCALE GENOMIC DNA]</scope>
    <source>
        <strain evidence="5">T-y2</strain>
    </source>
</reference>
<keyword evidence="1 2" id="KW-0732">Signal</keyword>
<dbReference type="NCBIfam" id="TIGR04183">
    <property type="entry name" value="Por_Secre_tail"/>
    <property type="match status" value="1"/>
</dbReference>
<dbReference type="EMBL" id="JAVRBG010000003">
    <property type="protein sequence ID" value="MDT0293745.1"/>
    <property type="molecule type" value="Genomic_DNA"/>
</dbReference>
<dbReference type="InterPro" id="IPR026444">
    <property type="entry name" value="Secre_tail"/>
</dbReference>
<protein>
    <submittedName>
        <fullName evidence="4">T9SS type A sorting domain-containing protein</fullName>
    </submittedName>
</protein>
<evidence type="ECO:0000256" key="1">
    <source>
        <dbReference type="ARBA" id="ARBA00022729"/>
    </source>
</evidence>
<proteinExistence type="predicted"/>
<name>A0ABU2KGB2_9FLAO</name>
<evidence type="ECO:0000256" key="2">
    <source>
        <dbReference type="SAM" id="SignalP"/>
    </source>
</evidence>
<feature type="chain" id="PRO_5047494154" evidence="2">
    <location>
        <begin position="19"/>
        <end position="634"/>
    </location>
</feature>
<dbReference type="NCBIfam" id="NF033708">
    <property type="entry name" value="T9SS_Cterm_ChiA"/>
    <property type="match status" value="1"/>
</dbReference>
<organism evidence="4 5">
    <name type="scientific">Mesonia ostreae</name>
    <dbReference type="NCBI Taxonomy" id="861110"/>
    <lineage>
        <taxon>Bacteria</taxon>
        <taxon>Pseudomonadati</taxon>
        <taxon>Bacteroidota</taxon>
        <taxon>Flavobacteriia</taxon>
        <taxon>Flavobacteriales</taxon>
        <taxon>Flavobacteriaceae</taxon>
        <taxon>Mesonia</taxon>
    </lineage>
</organism>
<feature type="signal peptide" evidence="2">
    <location>
        <begin position="1"/>
        <end position="18"/>
    </location>
</feature>
<gene>
    <name evidence="4" type="ORF">RLT85_03790</name>
</gene>
<evidence type="ECO:0000259" key="3">
    <source>
        <dbReference type="Pfam" id="PF18962"/>
    </source>
</evidence>
<comment type="caution">
    <text evidence="4">The sequence shown here is derived from an EMBL/GenBank/DDBJ whole genome shotgun (WGS) entry which is preliminary data.</text>
</comment>
<dbReference type="Proteomes" id="UP001182991">
    <property type="component" value="Unassembled WGS sequence"/>
</dbReference>